<dbReference type="OrthoDB" id="147752at2759"/>
<gene>
    <name evidence="2" type="ORF">PISMIDRAFT_80513</name>
</gene>
<dbReference type="GO" id="GO:0000398">
    <property type="term" value="P:mRNA splicing, via spliceosome"/>
    <property type="evidence" value="ECO:0007669"/>
    <property type="project" value="InterPro"/>
</dbReference>
<proteinExistence type="inferred from homology"/>
<dbReference type="AlphaFoldDB" id="A0A0C9Y7B2"/>
<comment type="similarity">
    <text evidence="1">Belongs to the DIM1 family.</text>
</comment>
<dbReference type="SUPFAM" id="SSF52833">
    <property type="entry name" value="Thioredoxin-like"/>
    <property type="match status" value="1"/>
</dbReference>
<dbReference type="InterPro" id="IPR004123">
    <property type="entry name" value="Dim1"/>
</dbReference>
<name>A0A0C9Y7B2_9AGAM</name>
<evidence type="ECO:0000313" key="3">
    <source>
        <dbReference type="Proteomes" id="UP000054018"/>
    </source>
</evidence>
<protein>
    <submittedName>
        <fullName evidence="2">Uncharacterized protein</fullName>
    </submittedName>
</protein>
<dbReference type="EMBL" id="KN834043">
    <property type="protein sequence ID" value="KIK12831.1"/>
    <property type="molecule type" value="Genomic_DNA"/>
</dbReference>
<dbReference type="HOGENOM" id="CLU_3112086_0_0_1"/>
<evidence type="ECO:0000256" key="1">
    <source>
        <dbReference type="ARBA" id="ARBA00008241"/>
    </source>
</evidence>
<dbReference type="Pfam" id="PF02966">
    <property type="entry name" value="DIM1"/>
    <property type="match status" value="1"/>
</dbReference>
<reference evidence="3" key="2">
    <citation type="submission" date="2015-01" db="EMBL/GenBank/DDBJ databases">
        <title>Evolutionary Origins and Diversification of the Mycorrhizal Mutualists.</title>
        <authorList>
            <consortium name="DOE Joint Genome Institute"/>
            <consortium name="Mycorrhizal Genomics Consortium"/>
            <person name="Kohler A."/>
            <person name="Kuo A."/>
            <person name="Nagy L.G."/>
            <person name="Floudas D."/>
            <person name="Copeland A."/>
            <person name="Barry K.W."/>
            <person name="Cichocki N."/>
            <person name="Veneault-Fourrey C."/>
            <person name="LaButti K."/>
            <person name="Lindquist E.A."/>
            <person name="Lipzen A."/>
            <person name="Lundell T."/>
            <person name="Morin E."/>
            <person name="Murat C."/>
            <person name="Riley R."/>
            <person name="Ohm R."/>
            <person name="Sun H."/>
            <person name="Tunlid A."/>
            <person name="Henrissat B."/>
            <person name="Grigoriev I.V."/>
            <person name="Hibbett D.S."/>
            <person name="Martin F."/>
        </authorList>
    </citation>
    <scope>NUCLEOTIDE SEQUENCE [LARGE SCALE GENOMIC DNA]</scope>
    <source>
        <strain evidence="3">441</strain>
    </source>
</reference>
<evidence type="ECO:0000313" key="2">
    <source>
        <dbReference type="EMBL" id="KIK12831.1"/>
    </source>
</evidence>
<accession>A0A0C9Y7B2</accession>
<feature type="non-terminal residue" evidence="2">
    <location>
        <position position="51"/>
    </location>
</feature>
<dbReference type="GO" id="GO:0046540">
    <property type="term" value="C:U4/U6 x U5 tri-snRNP complex"/>
    <property type="evidence" value="ECO:0007669"/>
    <property type="project" value="InterPro"/>
</dbReference>
<organism evidence="2 3">
    <name type="scientific">Pisolithus microcarpus 441</name>
    <dbReference type="NCBI Taxonomy" id="765257"/>
    <lineage>
        <taxon>Eukaryota</taxon>
        <taxon>Fungi</taxon>
        <taxon>Dikarya</taxon>
        <taxon>Basidiomycota</taxon>
        <taxon>Agaricomycotina</taxon>
        <taxon>Agaricomycetes</taxon>
        <taxon>Agaricomycetidae</taxon>
        <taxon>Boletales</taxon>
        <taxon>Sclerodermatineae</taxon>
        <taxon>Pisolithaceae</taxon>
        <taxon>Pisolithus</taxon>
    </lineage>
</organism>
<keyword evidence="3" id="KW-1185">Reference proteome</keyword>
<dbReference type="InterPro" id="IPR036249">
    <property type="entry name" value="Thioredoxin-like_sf"/>
</dbReference>
<dbReference type="Proteomes" id="UP000054018">
    <property type="component" value="Unassembled WGS sequence"/>
</dbReference>
<dbReference type="STRING" id="765257.A0A0C9Y7B2"/>
<dbReference type="Gene3D" id="3.40.30.10">
    <property type="entry name" value="Glutaredoxin"/>
    <property type="match status" value="1"/>
</dbReference>
<sequence>IVVICSGHDWVPQCMMMHETLYIIAENVQNFAAKYSVDIIVVPNFNKVRSL</sequence>
<feature type="non-terminal residue" evidence="2">
    <location>
        <position position="1"/>
    </location>
</feature>
<reference evidence="2 3" key="1">
    <citation type="submission" date="2014-04" db="EMBL/GenBank/DDBJ databases">
        <authorList>
            <consortium name="DOE Joint Genome Institute"/>
            <person name="Kuo A."/>
            <person name="Kohler A."/>
            <person name="Costa M.D."/>
            <person name="Nagy L.G."/>
            <person name="Floudas D."/>
            <person name="Copeland A."/>
            <person name="Barry K.W."/>
            <person name="Cichocki N."/>
            <person name="Veneault-Fourrey C."/>
            <person name="LaButti K."/>
            <person name="Lindquist E.A."/>
            <person name="Lipzen A."/>
            <person name="Lundell T."/>
            <person name="Morin E."/>
            <person name="Murat C."/>
            <person name="Sun H."/>
            <person name="Tunlid A."/>
            <person name="Henrissat B."/>
            <person name="Grigoriev I.V."/>
            <person name="Hibbett D.S."/>
            <person name="Martin F."/>
            <person name="Nordberg H.P."/>
            <person name="Cantor M.N."/>
            <person name="Hua S.X."/>
        </authorList>
    </citation>
    <scope>NUCLEOTIDE SEQUENCE [LARGE SCALE GENOMIC DNA]</scope>
    <source>
        <strain evidence="2 3">441</strain>
    </source>
</reference>